<evidence type="ECO:0000313" key="2">
    <source>
        <dbReference type="Proteomes" id="UP000287651"/>
    </source>
</evidence>
<gene>
    <name evidence="1" type="ORF">B296_00058935</name>
</gene>
<comment type="caution">
    <text evidence="1">The sequence shown here is derived from an EMBL/GenBank/DDBJ whole genome shotgun (WGS) entry which is preliminary data.</text>
</comment>
<accession>A0A426WXS3</accession>
<protein>
    <submittedName>
        <fullName evidence="1">Uncharacterized protein</fullName>
    </submittedName>
</protein>
<evidence type="ECO:0000313" key="1">
    <source>
        <dbReference type="EMBL" id="RRT32095.1"/>
    </source>
</evidence>
<dbReference type="Proteomes" id="UP000287651">
    <property type="component" value="Unassembled WGS sequence"/>
</dbReference>
<organism evidence="1 2">
    <name type="scientific">Ensete ventricosum</name>
    <name type="common">Abyssinian banana</name>
    <name type="synonym">Musa ensete</name>
    <dbReference type="NCBI Taxonomy" id="4639"/>
    <lineage>
        <taxon>Eukaryota</taxon>
        <taxon>Viridiplantae</taxon>
        <taxon>Streptophyta</taxon>
        <taxon>Embryophyta</taxon>
        <taxon>Tracheophyta</taxon>
        <taxon>Spermatophyta</taxon>
        <taxon>Magnoliopsida</taxon>
        <taxon>Liliopsida</taxon>
        <taxon>Zingiberales</taxon>
        <taxon>Musaceae</taxon>
        <taxon>Ensete</taxon>
    </lineage>
</organism>
<dbReference type="PANTHER" id="PTHR48475:SF2">
    <property type="entry name" value="RIBONUCLEASE H"/>
    <property type="match status" value="1"/>
</dbReference>
<sequence length="126" mass="14365">MTPKTPIREFPYSLAFGIEVVLPPEVIFPTLRIEHFEQEASGLGLKENVDLIEELRAKAHQRALTYQKVIARLYNRRVRPQLVGDDSLVLSDPGHTRGKLAPNWEGLYQVIHTIREGTYVPSTMDN</sequence>
<dbReference type="AlphaFoldDB" id="A0A426WXS3"/>
<name>A0A426WXS3_ENSVE</name>
<proteinExistence type="predicted"/>
<dbReference type="EMBL" id="AMZH03033962">
    <property type="protein sequence ID" value="RRT32095.1"/>
    <property type="molecule type" value="Genomic_DNA"/>
</dbReference>
<dbReference type="PANTHER" id="PTHR48475">
    <property type="entry name" value="RIBONUCLEASE H"/>
    <property type="match status" value="1"/>
</dbReference>
<reference evidence="1 2" key="1">
    <citation type="journal article" date="2014" name="Agronomy (Basel)">
        <title>A Draft Genome Sequence for Ensete ventricosum, the Drought-Tolerant Tree Against Hunger.</title>
        <authorList>
            <person name="Harrison J."/>
            <person name="Moore K.A."/>
            <person name="Paszkiewicz K."/>
            <person name="Jones T."/>
            <person name="Grant M."/>
            <person name="Ambacheew D."/>
            <person name="Muzemil S."/>
            <person name="Studholme D.J."/>
        </authorList>
    </citation>
    <scope>NUCLEOTIDE SEQUENCE [LARGE SCALE GENOMIC DNA]</scope>
</reference>